<feature type="domain" description="HTH lysR-type" evidence="5">
    <location>
        <begin position="8"/>
        <end position="64"/>
    </location>
</feature>
<evidence type="ECO:0000256" key="3">
    <source>
        <dbReference type="ARBA" id="ARBA00023125"/>
    </source>
</evidence>
<dbReference type="SUPFAM" id="SSF46785">
    <property type="entry name" value="Winged helix' DNA-binding domain"/>
    <property type="match status" value="1"/>
</dbReference>
<proteinExistence type="inferred from homology"/>
<evidence type="ECO:0000259" key="5">
    <source>
        <dbReference type="PROSITE" id="PS50931"/>
    </source>
</evidence>
<keyword evidence="3" id="KW-0238">DNA-binding</keyword>
<evidence type="ECO:0000256" key="1">
    <source>
        <dbReference type="ARBA" id="ARBA00009437"/>
    </source>
</evidence>
<dbReference type="RefSeq" id="WP_261296666.1">
    <property type="nucleotide sequence ID" value="NZ_JAMTCD010000001.1"/>
</dbReference>
<dbReference type="GO" id="GO:0006351">
    <property type="term" value="P:DNA-templated transcription"/>
    <property type="evidence" value="ECO:0007669"/>
    <property type="project" value="TreeGrafter"/>
</dbReference>
<dbReference type="CDD" id="cd08422">
    <property type="entry name" value="PBP2_CrgA_like"/>
    <property type="match status" value="1"/>
</dbReference>
<evidence type="ECO:0000256" key="2">
    <source>
        <dbReference type="ARBA" id="ARBA00023015"/>
    </source>
</evidence>
<dbReference type="AlphaFoldDB" id="A0A9X2WIX5"/>
<dbReference type="PANTHER" id="PTHR30537:SF17">
    <property type="entry name" value="LYSR-FAMILY REGULATORY PROTEIN"/>
    <property type="match status" value="1"/>
</dbReference>
<accession>A0A9X2WIX5</accession>
<comment type="similarity">
    <text evidence="1">Belongs to the LysR transcriptional regulatory family.</text>
</comment>
<evidence type="ECO:0000313" key="6">
    <source>
        <dbReference type="EMBL" id="MCT7940200.1"/>
    </source>
</evidence>
<keyword evidence="7" id="KW-1185">Reference proteome</keyword>
<dbReference type="Gene3D" id="1.10.10.10">
    <property type="entry name" value="Winged helix-like DNA-binding domain superfamily/Winged helix DNA-binding domain"/>
    <property type="match status" value="1"/>
</dbReference>
<keyword evidence="2" id="KW-0805">Transcription regulation</keyword>
<dbReference type="Pfam" id="PF03466">
    <property type="entry name" value="LysR_substrate"/>
    <property type="match status" value="1"/>
</dbReference>
<dbReference type="Gene3D" id="3.40.190.290">
    <property type="match status" value="1"/>
</dbReference>
<dbReference type="InterPro" id="IPR000847">
    <property type="entry name" value="LysR_HTH_N"/>
</dbReference>
<evidence type="ECO:0000313" key="7">
    <source>
        <dbReference type="Proteomes" id="UP001155546"/>
    </source>
</evidence>
<evidence type="ECO:0000256" key="4">
    <source>
        <dbReference type="ARBA" id="ARBA00023163"/>
    </source>
</evidence>
<dbReference type="InterPro" id="IPR005119">
    <property type="entry name" value="LysR_subst-bd"/>
</dbReference>
<comment type="caution">
    <text evidence="6">The sequence shown here is derived from an EMBL/GenBank/DDBJ whole genome shotgun (WGS) entry which is preliminary data.</text>
</comment>
<sequence>MNPHCPSDLQLIHLFVHLVSAGGFSQVSQLQNIPVATVSRKIAKLETSLNTQLIMRSTRKLRLTEEGAELFERYYQLINQFDDLNQQTTSAPSGTLRIATPISITSMILMQTLNDFSKLYPDINLHISQNNQTVDLIDQGVDVAIVGGAQPDSSWVSQSLGVLHYGLYASNKYLQQSEKIDYPNQLHHHRLIKVWPLFNWTLKHGDQEYYYEGEAKMTLADLHGAIKACVDDGGIMYGPSLFVKQQLQNGDLIRVLPQWQGENRRICLLYHQRKQQPRKVQLFIEFMLSRAEAIFAMD</sequence>
<dbReference type="PANTHER" id="PTHR30537">
    <property type="entry name" value="HTH-TYPE TRANSCRIPTIONAL REGULATOR"/>
    <property type="match status" value="1"/>
</dbReference>
<dbReference type="SUPFAM" id="SSF53850">
    <property type="entry name" value="Periplasmic binding protein-like II"/>
    <property type="match status" value="1"/>
</dbReference>
<keyword evidence="4" id="KW-0804">Transcription</keyword>
<dbReference type="InterPro" id="IPR036388">
    <property type="entry name" value="WH-like_DNA-bd_sf"/>
</dbReference>
<dbReference type="GO" id="GO:0043565">
    <property type="term" value="F:sequence-specific DNA binding"/>
    <property type="evidence" value="ECO:0007669"/>
    <property type="project" value="TreeGrafter"/>
</dbReference>
<dbReference type="GO" id="GO:0003700">
    <property type="term" value="F:DNA-binding transcription factor activity"/>
    <property type="evidence" value="ECO:0007669"/>
    <property type="project" value="InterPro"/>
</dbReference>
<protein>
    <submittedName>
        <fullName evidence="6">LysR family transcriptional regulator</fullName>
    </submittedName>
</protein>
<dbReference type="InterPro" id="IPR058163">
    <property type="entry name" value="LysR-type_TF_proteobact-type"/>
</dbReference>
<reference evidence="6" key="1">
    <citation type="journal article" date="2023" name="Int. J. Syst. Evol. Microbiol.">
        <title>&lt;i&gt;Shewanella septentrionalis&lt;/i&gt; sp. nov. and &lt;i&gt;Shewanella holmiensis&lt;/i&gt; sp. nov., isolated from Baltic Sea water and sediments.</title>
        <authorList>
            <person name="Martin-Rodriguez A.J."/>
            <person name="Thorell K."/>
            <person name="Joffre E."/>
            <person name="Jensie-Markopoulos S."/>
            <person name="Moore E.R.B."/>
            <person name="Sjoling A."/>
        </authorList>
    </citation>
    <scope>NUCLEOTIDE SEQUENCE</scope>
    <source>
        <strain evidence="6">SP1S2-7</strain>
    </source>
</reference>
<dbReference type="InterPro" id="IPR036390">
    <property type="entry name" value="WH_DNA-bd_sf"/>
</dbReference>
<dbReference type="PROSITE" id="PS50931">
    <property type="entry name" value="HTH_LYSR"/>
    <property type="match status" value="1"/>
</dbReference>
<dbReference type="Proteomes" id="UP001155546">
    <property type="component" value="Unassembled WGS sequence"/>
</dbReference>
<gene>
    <name evidence="6" type="ORF">NE535_00085</name>
</gene>
<dbReference type="EMBL" id="JAMTCD010000001">
    <property type="protein sequence ID" value="MCT7940200.1"/>
    <property type="molecule type" value="Genomic_DNA"/>
</dbReference>
<organism evidence="6 7">
    <name type="scientific">Shewanella holmiensis</name>
    <dbReference type="NCBI Taxonomy" id="2952222"/>
    <lineage>
        <taxon>Bacteria</taxon>
        <taxon>Pseudomonadati</taxon>
        <taxon>Pseudomonadota</taxon>
        <taxon>Gammaproteobacteria</taxon>
        <taxon>Alteromonadales</taxon>
        <taxon>Shewanellaceae</taxon>
        <taxon>Shewanella</taxon>
    </lineage>
</organism>
<dbReference type="Pfam" id="PF00126">
    <property type="entry name" value="HTH_1"/>
    <property type="match status" value="1"/>
</dbReference>
<name>A0A9X2WIX5_9GAMM</name>